<gene>
    <name evidence="1" type="ORF">GCM10009765_60350</name>
</gene>
<accession>A0ABN2IDA0</accession>
<dbReference type="Proteomes" id="UP001500618">
    <property type="component" value="Unassembled WGS sequence"/>
</dbReference>
<evidence type="ECO:0000313" key="1">
    <source>
        <dbReference type="EMBL" id="GAA1702874.1"/>
    </source>
</evidence>
<name>A0ABN2IDA0_9ACTN</name>
<reference evidence="1 2" key="1">
    <citation type="journal article" date="2019" name="Int. J. Syst. Evol. Microbiol.">
        <title>The Global Catalogue of Microorganisms (GCM) 10K type strain sequencing project: providing services to taxonomists for standard genome sequencing and annotation.</title>
        <authorList>
            <consortium name="The Broad Institute Genomics Platform"/>
            <consortium name="The Broad Institute Genome Sequencing Center for Infectious Disease"/>
            <person name="Wu L."/>
            <person name="Ma J."/>
        </authorList>
    </citation>
    <scope>NUCLEOTIDE SEQUENCE [LARGE SCALE GENOMIC DNA]</scope>
    <source>
        <strain evidence="1 2">JCM 14718</strain>
    </source>
</reference>
<evidence type="ECO:0000313" key="2">
    <source>
        <dbReference type="Proteomes" id="UP001500618"/>
    </source>
</evidence>
<dbReference type="EMBL" id="BAAANY010000026">
    <property type="protein sequence ID" value="GAA1702874.1"/>
    <property type="molecule type" value="Genomic_DNA"/>
</dbReference>
<organism evidence="1 2">
    <name type="scientific">Fodinicola feengrottensis</name>
    <dbReference type="NCBI Taxonomy" id="435914"/>
    <lineage>
        <taxon>Bacteria</taxon>
        <taxon>Bacillati</taxon>
        <taxon>Actinomycetota</taxon>
        <taxon>Actinomycetes</taxon>
        <taxon>Mycobacteriales</taxon>
        <taxon>Fodinicola</taxon>
    </lineage>
</organism>
<keyword evidence="2" id="KW-1185">Reference proteome</keyword>
<protein>
    <submittedName>
        <fullName evidence="1">Uncharacterized protein</fullName>
    </submittedName>
</protein>
<proteinExistence type="predicted"/>
<comment type="caution">
    <text evidence="1">The sequence shown here is derived from an EMBL/GenBank/DDBJ whole genome shotgun (WGS) entry which is preliminary data.</text>
</comment>
<sequence>MAARRSQFAFETRNDLPVSADRHQVHTVESAAVADGQGLLARRVHSSFHLPLTAMSGRAVGA</sequence>